<dbReference type="PANTHER" id="PTHR38453">
    <property type="entry name" value="CYTOPLASMIC PROTEIN-RELATED"/>
    <property type="match status" value="1"/>
</dbReference>
<dbReference type="Proteomes" id="UP000528595">
    <property type="component" value="Unassembled WGS sequence"/>
</dbReference>
<dbReference type="EMBL" id="HG992337">
    <property type="protein sequence ID" value="CAE6794327.1"/>
    <property type="molecule type" value="Genomic_DNA"/>
</dbReference>
<accession>A0A0E3UE78</accession>
<evidence type="ECO:0000313" key="3">
    <source>
        <dbReference type="EMBL" id="PPU08936.1"/>
    </source>
</evidence>
<protein>
    <submittedName>
        <fullName evidence="3">Putative selenoprotein</fullName>
    </submittedName>
    <submittedName>
        <fullName evidence="2">Uncharacterized short protein YbdD (DUF466 family)</fullName>
    </submittedName>
</protein>
<dbReference type="EMBL" id="HG992337">
    <property type="protein sequence ID" value="CAE6794349.1"/>
    <property type="molecule type" value="Genomic_DNA"/>
</dbReference>
<dbReference type="OrthoDB" id="9814284at2"/>
<dbReference type="Proteomes" id="UP000835242">
    <property type="component" value="Chromosome"/>
</dbReference>
<reference evidence="2" key="2">
    <citation type="submission" date="2020-08" db="EMBL/GenBank/DDBJ databases">
        <title>Studying the diversity of plant-associated saprophytic bacteria and their role in host health and plant-pathogen interactions.</title>
        <authorList>
            <person name="Potnis N."/>
        </authorList>
    </citation>
    <scope>NUCLEOTIDE SEQUENCE</scope>
    <source>
        <strain evidence="2">F21</strain>
    </source>
</reference>
<gene>
    <name evidence="2" type="ORF">FHR65_001401</name>
    <name evidence="1" type="ORF">XA1314C_27050</name>
    <name evidence="3" type="ORF">XarjCFBP7645_00925</name>
</gene>
<organism evidence="3 4">
    <name type="scientific">Xanthomonas arboricola</name>
    <dbReference type="NCBI Taxonomy" id="56448"/>
    <lineage>
        <taxon>Bacteria</taxon>
        <taxon>Pseudomonadati</taxon>
        <taxon>Pseudomonadota</taxon>
        <taxon>Gammaproteobacteria</taxon>
        <taxon>Lysobacterales</taxon>
        <taxon>Lysobacteraceae</taxon>
        <taxon>Xanthomonas</taxon>
    </lineage>
</organism>
<reference evidence="1 5" key="3">
    <citation type="submission" date="2021-02" db="EMBL/GenBank/DDBJ databases">
        <authorList>
            <person name="Pothier F. J."/>
        </authorList>
    </citation>
    <scope>NUCLEOTIDE SEQUENCE [LARGE SCALE GENOMIC DNA]</scope>
    <source>
        <strain evidence="1 5">1314c</strain>
    </source>
</reference>
<evidence type="ECO:0000313" key="5">
    <source>
        <dbReference type="Proteomes" id="UP000835242"/>
    </source>
</evidence>
<evidence type="ECO:0000313" key="4">
    <source>
        <dbReference type="Proteomes" id="UP000239204"/>
    </source>
</evidence>
<dbReference type="RefSeq" id="WP_016904074.1">
    <property type="nucleotide sequence ID" value="NZ_CP011256.1"/>
</dbReference>
<dbReference type="Pfam" id="PF04328">
    <property type="entry name" value="Sel_put"/>
    <property type="match status" value="1"/>
</dbReference>
<dbReference type="GeneID" id="79390115"/>
<dbReference type="Proteomes" id="UP000239204">
    <property type="component" value="Unassembled WGS sequence"/>
</dbReference>
<name>A0A0E3UE78_9XANT</name>
<accession>A0A2S7AGC5</accession>
<proteinExistence type="predicted"/>
<evidence type="ECO:0000313" key="2">
    <source>
        <dbReference type="EMBL" id="MBB5669861.1"/>
    </source>
</evidence>
<dbReference type="EMBL" id="MIGY01000001">
    <property type="protein sequence ID" value="PPU08936.1"/>
    <property type="molecule type" value="Genomic_DNA"/>
</dbReference>
<dbReference type="EMBL" id="JACIIQ010000004">
    <property type="protein sequence ID" value="MBB5669861.1"/>
    <property type="molecule type" value="Genomic_DNA"/>
</dbReference>
<dbReference type="eggNOG" id="COG2879">
    <property type="taxonomic scope" value="Bacteria"/>
</dbReference>
<dbReference type="InterPro" id="IPR007423">
    <property type="entry name" value="Sel_put"/>
</dbReference>
<dbReference type="PANTHER" id="PTHR38453:SF1">
    <property type="entry name" value="CYTOPLASMIC PROTEIN"/>
    <property type="match status" value="1"/>
</dbReference>
<evidence type="ECO:0000313" key="1">
    <source>
        <dbReference type="EMBL" id="CAE6794327.1"/>
    </source>
</evidence>
<sequence>MGTQLVLASQYQVHRRIWRRLIQTARLCCGIPDYDNYVRHMLEKHPDKPVMDYPTFFRERQDARYGGKSGFRCC</sequence>
<reference evidence="3 4" key="1">
    <citation type="submission" date="2016-08" db="EMBL/GenBank/DDBJ databases">
        <title>Evolution of the type three secretion system and type three effector repertoires in Xanthomonas.</title>
        <authorList>
            <person name="Merda D."/>
            <person name="Briand M."/>
            <person name="Bosis E."/>
            <person name="Rousseau C."/>
            <person name="Portier P."/>
            <person name="Jacques M.-A."/>
            <person name="Fischer-Le Saux M."/>
        </authorList>
    </citation>
    <scope>NUCLEOTIDE SEQUENCE [LARGE SCALE GENOMIC DNA]</scope>
    <source>
        <strain evidence="3 4">CFBP 7645</strain>
    </source>
</reference>
<dbReference type="AlphaFoldDB" id="A0A0E3UE78"/>